<gene>
    <name evidence="2" type="ORF">F1728_26375</name>
</gene>
<dbReference type="CDD" id="cd04182">
    <property type="entry name" value="GT_2_like_f"/>
    <property type="match status" value="1"/>
</dbReference>
<name>A0A6I6AH28_9PLAN</name>
<dbReference type="PANTHER" id="PTHR43777:SF1">
    <property type="entry name" value="MOLYBDENUM COFACTOR CYTIDYLYLTRANSFERASE"/>
    <property type="match status" value="1"/>
</dbReference>
<dbReference type="InterPro" id="IPR025877">
    <property type="entry name" value="MobA-like_NTP_Trfase"/>
</dbReference>
<evidence type="ECO:0000313" key="2">
    <source>
        <dbReference type="EMBL" id="QGQ25984.1"/>
    </source>
</evidence>
<dbReference type="GO" id="GO:0016779">
    <property type="term" value="F:nucleotidyltransferase activity"/>
    <property type="evidence" value="ECO:0007669"/>
    <property type="project" value="UniProtKB-ARBA"/>
</dbReference>
<keyword evidence="3" id="KW-1185">Reference proteome</keyword>
<evidence type="ECO:0000313" key="3">
    <source>
        <dbReference type="Proteomes" id="UP000427281"/>
    </source>
</evidence>
<dbReference type="InterPro" id="IPR029044">
    <property type="entry name" value="Nucleotide-diphossugar_trans"/>
</dbReference>
<evidence type="ECO:0000259" key="1">
    <source>
        <dbReference type="Pfam" id="PF12804"/>
    </source>
</evidence>
<dbReference type="Proteomes" id="UP000427281">
    <property type="component" value="Chromosome"/>
</dbReference>
<protein>
    <submittedName>
        <fullName evidence="2">Nucleotidyltransferase family protein</fullName>
    </submittedName>
</protein>
<dbReference type="KEGG" id="gim:F1728_26375"/>
<dbReference type="EMBL" id="CP043930">
    <property type="protein sequence ID" value="QGQ25984.1"/>
    <property type="molecule type" value="Genomic_DNA"/>
</dbReference>
<keyword evidence="2" id="KW-0808">Transferase</keyword>
<accession>A0A6I6AH28</accession>
<proteinExistence type="predicted"/>
<dbReference type="PANTHER" id="PTHR43777">
    <property type="entry name" value="MOLYBDENUM COFACTOR CYTIDYLYLTRANSFERASE"/>
    <property type="match status" value="1"/>
</dbReference>
<dbReference type="AlphaFoldDB" id="A0A6I6AH28"/>
<dbReference type="Pfam" id="PF12804">
    <property type="entry name" value="NTP_transf_3"/>
    <property type="match status" value="1"/>
</dbReference>
<dbReference type="SUPFAM" id="SSF53448">
    <property type="entry name" value="Nucleotide-diphospho-sugar transferases"/>
    <property type="match status" value="1"/>
</dbReference>
<reference evidence="2 3" key="1">
    <citation type="submission" date="2019-09" db="EMBL/GenBank/DDBJ databases">
        <title>Gimesia benthica sp. nov., a novel bacterium isolated from deep-sea water of the Northwest Indian Ocean.</title>
        <authorList>
            <person name="Dai X."/>
        </authorList>
    </citation>
    <scope>NUCLEOTIDE SEQUENCE [LARGE SCALE GENOMIC DNA]</scope>
    <source>
        <strain evidence="2 3">E7</strain>
    </source>
</reference>
<organism evidence="2 3">
    <name type="scientific">Gimesia benthica</name>
    <dbReference type="NCBI Taxonomy" id="2608982"/>
    <lineage>
        <taxon>Bacteria</taxon>
        <taxon>Pseudomonadati</taxon>
        <taxon>Planctomycetota</taxon>
        <taxon>Planctomycetia</taxon>
        <taxon>Planctomycetales</taxon>
        <taxon>Planctomycetaceae</taxon>
        <taxon>Gimesia</taxon>
    </lineage>
</organism>
<feature type="domain" description="MobA-like NTP transferase" evidence="1">
    <location>
        <begin position="40"/>
        <end position="203"/>
    </location>
</feature>
<dbReference type="Gene3D" id="3.90.550.10">
    <property type="entry name" value="Spore Coat Polysaccharide Biosynthesis Protein SpsA, Chain A"/>
    <property type="match status" value="1"/>
</dbReference>
<sequence>METGLTAPGEKAVPLNVCVRHVEFYFSLRDDFMTPRRLFAVIPAAGHSRRMGTHKLLLTLGGETVIQRLIHGLATPWITRTVIVARGGDEALAEHLAGENVELVQPEVDPPDMKASVQAGLQWIETHHAPTEEDSWLLIPADHPVLKQTLIERLCEVWSQSEARILIPAFQGKKGHPAFFRWSVAHEVFQLGDAQGINALWKEGSAAPVLWECDDPEILIDLDTPADLDAVRARYASDFE</sequence>